<feature type="chain" id="PRO_5022849348" evidence="1">
    <location>
        <begin position="21"/>
        <end position="1624"/>
    </location>
</feature>
<gene>
    <name evidence="2" type="ORF">FF125_20325</name>
</gene>
<feature type="signal peptide" evidence="1">
    <location>
        <begin position="1"/>
        <end position="20"/>
    </location>
</feature>
<protein>
    <submittedName>
        <fullName evidence="2">Uncharacterized protein</fullName>
    </submittedName>
</protein>
<keyword evidence="1" id="KW-0732">Signal</keyword>
<organism evidence="2 3">
    <name type="scientific">Aureibaculum algae</name>
    <dbReference type="NCBI Taxonomy" id="2584122"/>
    <lineage>
        <taxon>Bacteria</taxon>
        <taxon>Pseudomonadati</taxon>
        <taxon>Bacteroidota</taxon>
        <taxon>Flavobacteriia</taxon>
        <taxon>Flavobacteriales</taxon>
        <taxon>Flavobacteriaceae</taxon>
        <taxon>Aureibaculum</taxon>
    </lineage>
</organism>
<evidence type="ECO:0000256" key="1">
    <source>
        <dbReference type="SAM" id="SignalP"/>
    </source>
</evidence>
<proteinExistence type="predicted"/>
<dbReference type="OrthoDB" id="610610at2"/>
<sequence>MRKNDYILILLFLFSITLYATPYPKDSTKTTTKTVVTDISNLNQTIQNFKKNNGSPIVNTNTQFRSFPELATYTTNSTAGPIDDLVEFTKEYLKTALKTNNKTDSIFNAAEELFAEIEEHGKFINLMAGNELVELPVGIQKRLGGGKDEAGNPTANDQHTTITIGIIKAKLFPEYSELDLFAKLEIGELNTVLFFGASGVKLSHTGGMYGEARLNLLKDVPVGLGGGQWLLTFKGDLDKATGNADEQTYITIDCEGNVKEVAIAADVRIAKTVAVPIKEDGSYKYPNDLEPRSGKSPVNNDSYVGAIFRVELASISDLVVELNLPRFELKKLPNWGFQMKNVVLDVSDTRNAKTKIDFPKVYTQQQLLVPGNEELWRGFYSEHISIILPPEFRVKDSEDRITIGAKNLIIDNFGVSGNFYATDVMHLNEGNANKWQFSVDELEVDLQVNQFVKAKFNGEIVLPVTTLKDKKEKDSIIKHGALKYKGLITADRLYTVNVNVTEDVDFDIFKSKAKLFRDSYIKLEVKDNKFQPEANLTGLMSFNNSQEAALDSLNTKDVKSAGSIEELNFEGLSFQNFKIQTAKRPYLEIGYMGYKDSITMPKIYGFEMGFYDIKVKSDTADDSAELGFNGYINLDESGIHGDVRIRVIGELVDGDYLKWKYKKVELDSISVDVKRKSFEFHGKLHFFREHEMYGKGLAGKLDLYMESIGLRIGAKGIFGNVDDYRYWYVDAYGQPTSSKNKNFTIYDIGGGVYHHMRKAGVDERAGTMSGIYYAPDKTVLLGFKALAAFEVKKSATFTGLVALEMSFNTKEEGSGVRRIGFYGAAALMTGKSSGGSGPKAQPFGDVKGMQEKVASKEESLSNFHELSIDKEGIKYFATEVFPDLLTGKELFAAQVGIDFDYKNQTYFAMLDVFLNAGAIKGEGEKNRLGYLEFYNSPKDWYMYIGEPEKRIGVKDIPIGPYMAAINLYYMSGTILPDPAKPDQIVLNILDLSEDELAFGRNFSDELAVGNGYAFGATFRLGMGFDWGIVYASIQAGVGFDLMMRNFGDAHCRGSEEVVGMDGWYATGQLYAYLVGEIGVRINLFGIKKDIPILEAGLATLAQAQLPNPWYMVGYSGIKVRVLGMVTVKARLKIVIGEECELMGKTGLQNVTIISDITPSDKATEVDVFNAVQVAFNAPIDDEVIVEEDSGRKTYRVSLNEFNVSENGATIQGEMKWNGQKDLLTFESTDVLPPQKEITAIVKVSFEEKVNGSWKPVTDNDGNINYEEKTVTFTTGDAPQKIPLKNIVYMYPVKDQQFFFPKESNVGYIQLQKGQDYLFGISGFKDEMFYIDENGASENVTFSYDNVENKLNFGIPKLKNQVTYTYKLITSANQSGQQGTTAQGVVQIADSISMTQNVIAGQASTDALFVRLSFEFNTSRHNTFKAKMNSLKIENQYTLIDGKSSVGAMGIGLREYESFGINDVKGTNFTNYKPLLRLEGIPTDKYYTERIYPLIYKNYPLDGNITVNRDETILGLPPQKSLFLSNSYNYYVSAEPNHNYLKQAFPFRWHLARAYDEDFEHLRYTIVNRYLNGETVNQSIYDKFGYIINGVFPYINKEVYKVKIEYVLPNQNSGNSAIIDYKNNF</sequence>
<dbReference type="Proteomes" id="UP000306229">
    <property type="component" value="Chromosome"/>
</dbReference>
<dbReference type="EMBL" id="CP040749">
    <property type="protein sequence ID" value="QCX40672.1"/>
    <property type="molecule type" value="Genomic_DNA"/>
</dbReference>
<dbReference type="RefSeq" id="WP_138951867.1">
    <property type="nucleotide sequence ID" value="NZ_CP040749.1"/>
</dbReference>
<evidence type="ECO:0000313" key="3">
    <source>
        <dbReference type="Proteomes" id="UP000306229"/>
    </source>
</evidence>
<accession>A0A5B7U138</accession>
<evidence type="ECO:0000313" key="2">
    <source>
        <dbReference type="EMBL" id="QCX40672.1"/>
    </source>
</evidence>
<keyword evidence="3" id="KW-1185">Reference proteome</keyword>
<name>A0A5B7U138_9FLAO</name>
<reference evidence="2 3" key="1">
    <citation type="submission" date="2019-05" db="EMBL/GenBank/DDBJ databases">
        <title>Algicella ahnfeltiae gen. nov., sp. nov., a novel marine bacterium of the family Flavobacteriaceae isolated from a red alga.</title>
        <authorList>
            <person name="Nedashkovskaya O.I."/>
            <person name="Kukhlevskiy A.D."/>
            <person name="Kim S.-G."/>
            <person name="Zhukova N.V."/>
            <person name="Mikhailov V.V."/>
        </authorList>
    </citation>
    <scope>NUCLEOTIDE SEQUENCE [LARGE SCALE GENOMIC DNA]</scope>
    <source>
        <strain evidence="2 3">10Alg115</strain>
    </source>
</reference>
<dbReference type="KEGG" id="fbe:FF125_20325"/>